<keyword evidence="2" id="KW-0813">Transport</keyword>
<keyword evidence="9" id="KW-1185">Reference proteome</keyword>
<reference evidence="8" key="1">
    <citation type="submission" date="2020-08" db="EMBL/GenBank/DDBJ databases">
        <title>Genome public.</title>
        <authorList>
            <person name="Liu C."/>
            <person name="Sun Q."/>
        </authorList>
    </citation>
    <scope>NUCLEOTIDE SEQUENCE</scope>
    <source>
        <strain evidence="8">NSJ-40</strain>
    </source>
</reference>
<evidence type="ECO:0000313" key="8">
    <source>
        <dbReference type="EMBL" id="MBC8534778.1"/>
    </source>
</evidence>
<feature type="transmembrane region" description="Helical" evidence="6">
    <location>
        <begin position="12"/>
        <end position="39"/>
    </location>
</feature>
<keyword evidence="5 6" id="KW-0472">Membrane</keyword>
<proteinExistence type="predicted"/>
<evidence type="ECO:0000313" key="9">
    <source>
        <dbReference type="Proteomes" id="UP000651482"/>
    </source>
</evidence>
<feature type="transmembrane region" description="Helical" evidence="6">
    <location>
        <begin position="319"/>
        <end position="339"/>
    </location>
</feature>
<feature type="transmembrane region" description="Helical" evidence="6">
    <location>
        <begin position="258"/>
        <end position="283"/>
    </location>
</feature>
<feature type="transmembrane region" description="Helical" evidence="6">
    <location>
        <begin position="170"/>
        <end position="192"/>
    </location>
</feature>
<dbReference type="InterPro" id="IPR050327">
    <property type="entry name" value="Proton-linked_MCT"/>
</dbReference>
<keyword evidence="3 6" id="KW-0812">Transmembrane</keyword>
<feature type="transmembrane region" description="Helical" evidence="6">
    <location>
        <begin position="82"/>
        <end position="100"/>
    </location>
</feature>
<dbReference type="Pfam" id="PF07690">
    <property type="entry name" value="MFS_1"/>
    <property type="match status" value="1"/>
</dbReference>
<dbReference type="RefSeq" id="WP_249320364.1">
    <property type="nucleotide sequence ID" value="NZ_JACRSN010000023.1"/>
</dbReference>
<dbReference type="EMBL" id="JACRSN010000023">
    <property type="protein sequence ID" value="MBC8534778.1"/>
    <property type="molecule type" value="Genomic_DNA"/>
</dbReference>
<dbReference type="Proteomes" id="UP000651482">
    <property type="component" value="Unassembled WGS sequence"/>
</dbReference>
<organism evidence="8 9">
    <name type="scientific">Yeguia hominis</name>
    <dbReference type="NCBI Taxonomy" id="2763662"/>
    <lineage>
        <taxon>Bacteria</taxon>
        <taxon>Bacillati</taxon>
        <taxon>Bacillota</taxon>
        <taxon>Clostridia</taxon>
        <taxon>Eubacteriales</taxon>
        <taxon>Yeguiaceae</taxon>
        <taxon>Yeguia</taxon>
    </lineage>
</organism>
<sequence>MKRQKTGKIFYGWYIVLAGMVIFSAIMGIIGNCISLFLVPVCRDLGFSRKAMGANQTIIFGCTALFSFFAGKFFETFNSKRVLQVCGIVAGVAYFSYSFATKLWQFYLLSTLCGFCFAAMTIVPMSMIINNWFHQKSGVALGITFMGSGVGGMVFNFIAGGCMEAFGWRAAYRILAGLMLLLVLPCVFRVIYVHPEEIGLLPYGEKSAETAAAATLTGLTLKEALCRPYFWIHCICYTVFGFTNNTVATTIAPHLNDIGAPAVFCTAAIACSMGMLAVGKFAVGKMLDRLSPRCIFCFAYGAVCMGLLSLILAKKSLLFIFPIVLGMGFGCPFGTLGGAYLTRTFFGQRDYVTIVGIFSALGYLGGMLSPLLNGAVFDALGSYEPTLWVQMLLSVFSLLLCCFAATRKSQVSAQA</sequence>
<evidence type="ECO:0000256" key="1">
    <source>
        <dbReference type="ARBA" id="ARBA00004651"/>
    </source>
</evidence>
<dbReference type="GO" id="GO:0005886">
    <property type="term" value="C:plasma membrane"/>
    <property type="evidence" value="ECO:0007669"/>
    <property type="project" value="UniProtKB-SubCell"/>
</dbReference>
<evidence type="ECO:0000256" key="2">
    <source>
        <dbReference type="ARBA" id="ARBA00022448"/>
    </source>
</evidence>
<evidence type="ECO:0000256" key="4">
    <source>
        <dbReference type="ARBA" id="ARBA00022989"/>
    </source>
</evidence>
<accession>A0A926DB28</accession>
<feature type="transmembrane region" description="Helical" evidence="6">
    <location>
        <begin position="387"/>
        <end position="406"/>
    </location>
</feature>
<dbReference type="Gene3D" id="1.20.1250.20">
    <property type="entry name" value="MFS general substrate transporter like domains"/>
    <property type="match status" value="2"/>
</dbReference>
<comment type="caution">
    <text evidence="8">The sequence shown here is derived from an EMBL/GenBank/DDBJ whole genome shotgun (WGS) entry which is preliminary data.</text>
</comment>
<dbReference type="AlphaFoldDB" id="A0A926DB28"/>
<feature type="transmembrane region" description="Helical" evidence="6">
    <location>
        <begin position="139"/>
        <end position="158"/>
    </location>
</feature>
<evidence type="ECO:0000256" key="3">
    <source>
        <dbReference type="ARBA" id="ARBA00022692"/>
    </source>
</evidence>
<name>A0A926DB28_9FIRM</name>
<comment type="subcellular location">
    <subcellularLocation>
        <location evidence="1">Cell membrane</location>
        <topology evidence="1">Multi-pass membrane protein</topology>
    </subcellularLocation>
</comment>
<dbReference type="InterPro" id="IPR036259">
    <property type="entry name" value="MFS_trans_sf"/>
</dbReference>
<dbReference type="PANTHER" id="PTHR11360:SF284">
    <property type="entry name" value="EG:103B4.3 PROTEIN-RELATED"/>
    <property type="match status" value="1"/>
</dbReference>
<feature type="transmembrane region" description="Helical" evidence="6">
    <location>
        <begin position="351"/>
        <end position="372"/>
    </location>
</feature>
<protein>
    <submittedName>
        <fullName evidence="8">MFS transporter</fullName>
    </submittedName>
</protein>
<feature type="transmembrane region" description="Helical" evidence="6">
    <location>
        <begin position="295"/>
        <end position="313"/>
    </location>
</feature>
<dbReference type="PANTHER" id="PTHR11360">
    <property type="entry name" value="MONOCARBOXYLATE TRANSPORTER"/>
    <property type="match status" value="1"/>
</dbReference>
<feature type="transmembrane region" description="Helical" evidence="6">
    <location>
        <begin position="106"/>
        <end position="127"/>
    </location>
</feature>
<dbReference type="InterPro" id="IPR011701">
    <property type="entry name" value="MFS"/>
</dbReference>
<evidence type="ECO:0000256" key="5">
    <source>
        <dbReference type="ARBA" id="ARBA00023136"/>
    </source>
</evidence>
<dbReference type="GO" id="GO:0022857">
    <property type="term" value="F:transmembrane transporter activity"/>
    <property type="evidence" value="ECO:0007669"/>
    <property type="project" value="InterPro"/>
</dbReference>
<feature type="domain" description="Major facilitator superfamily (MFS) profile" evidence="7">
    <location>
        <begin position="12"/>
        <end position="409"/>
    </location>
</feature>
<dbReference type="SUPFAM" id="SSF103473">
    <property type="entry name" value="MFS general substrate transporter"/>
    <property type="match status" value="1"/>
</dbReference>
<evidence type="ECO:0000259" key="7">
    <source>
        <dbReference type="PROSITE" id="PS50850"/>
    </source>
</evidence>
<evidence type="ECO:0000256" key="6">
    <source>
        <dbReference type="SAM" id="Phobius"/>
    </source>
</evidence>
<keyword evidence="4 6" id="KW-1133">Transmembrane helix</keyword>
<feature type="transmembrane region" description="Helical" evidence="6">
    <location>
        <begin position="51"/>
        <end position="70"/>
    </location>
</feature>
<feature type="transmembrane region" description="Helical" evidence="6">
    <location>
        <begin position="229"/>
        <end position="252"/>
    </location>
</feature>
<dbReference type="InterPro" id="IPR020846">
    <property type="entry name" value="MFS_dom"/>
</dbReference>
<gene>
    <name evidence="8" type="ORF">IAG03_12450</name>
</gene>
<dbReference type="PROSITE" id="PS50850">
    <property type="entry name" value="MFS"/>
    <property type="match status" value="1"/>
</dbReference>